<reference evidence="1 2" key="1">
    <citation type="submission" date="2024-02" db="EMBL/GenBank/DDBJ databases">
        <authorList>
            <person name="Daric V."/>
            <person name="Darras S."/>
        </authorList>
    </citation>
    <scope>NUCLEOTIDE SEQUENCE [LARGE SCALE GENOMIC DNA]</scope>
</reference>
<keyword evidence="2" id="KW-1185">Reference proteome</keyword>
<gene>
    <name evidence="1" type="ORF">CVLEPA_LOCUS15370</name>
</gene>
<accession>A0ABP0FXQ8</accession>
<proteinExistence type="predicted"/>
<protein>
    <submittedName>
        <fullName evidence="1">Uncharacterized protein</fullName>
    </submittedName>
</protein>
<name>A0ABP0FXQ8_CLALP</name>
<evidence type="ECO:0000313" key="1">
    <source>
        <dbReference type="EMBL" id="CAK8684383.1"/>
    </source>
</evidence>
<organism evidence="1 2">
    <name type="scientific">Clavelina lepadiformis</name>
    <name type="common">Light-bulb sea squirt</name>
    <name type="synonym">Ascidia lepadiformis</name>
    <dbReference type="NCBI Taxonomy" id="159417"/>
    <lineage>
        <taxon>Eukaryota</taxon>
        <taxon>Metazoa</taxon>
        <taxon>Chordata</taxon>
        <taxon>Tunicata</taxon>
        <taxon>Ascidiacea</taxon>
        <taxon>Aplousobranchia</taxon>
        <taxon>Clavelinidae</taxon>
        <taxon>Clavelina</taxon>
    </lineage>
</organism>
<comment type="caution">
    <text evidence="1">The sequence shown here is derived from an EMBL/GenBank/DDBJ whole genome shotgun (WGS) entry which is preliminary data.</text>
</comment>
<evidence type="ECO:0000313" key="2">
    <source>
        <dbReference type="Proteomes" id="UP001642483"/>
    </source>
</evidence>
<dbReference type="EMBL" id="CAWYQH010000097">
    <property type="protein sequence ID" value="CAK8684383.1"/>
    <property type="molecule type" value="Genomic_DNA"/>
</dbReference>
<sequence>MFTRLFKRSQKVQRSQVRMSSGFNKYPVLKVRPFGMSGNMLMTVGLATLAVTIFVVQQSGYLIPRVPGMGIRSPRSIGMPMDITPNELKAKE</sequence>
<dbReference type="Proteomes" id="UP001642483">
    <property type="component" value="Unassembled WGS sequence"/>
</dbReference>